<organism evidence="5 6">
    <name type="scientific">Halobellus limi</name>
    <dbReference type="NCBI Taxonomy" id="699433"/>
    <lineage>
        <taxon>Archaea</taxon>
        <taxon>Methanobacteriati</taxon>
        <taxon>Methanobacteriota</taxon>
        <taxon>Stenosarchaea group</taxon>
        <taxon>Halobacteria</taxon>
        <taxon>Halobacteriales</taxon>
        <taxon>Haloferacaceae</taxon>
        <taxon>Halobellus</taxon>
    </lineage>
</organism>
<sequence>MKGEAQISKSRENADGTDSATDRELSTETIFETLSSRRRRYTLHYLARVDDAVTIRDLSEQIAAWENRIERRAVTPKQRKRVYTALHQTHLPTMDRLGVVEYDKDRGTIAMTDHVRAFDIYLDVVPREDIPWSQFYLVLGGVLSALVVVAALGFPPFSYVGGFGYALFVAAAFTIAGTIHVLRDRRTLIGNTATPPEVEPPREVAEEA</sequence>
<name>A0A1H5X1R6_9EURY</name>
<evidence type="ECO:0000256" key="1">
    <source>
        <dbReference type="SAM" id="MobiDB-lite"/>
    </source>
</evidence>
<dbReference type="AlphaFoldDB" id="A0A1H5X1R6"/>
<dbReference type="Proteomes" id="UP000296733">
    <property type="component" value="Chromosome"/>
</dbReference>
<dbReference type="EMBL" id="FNVN01000001">
    <property type="protein sequence ID" value="SEG05752.1"/>
    <property type="molecule type" value="Genomic_DNA"/>
</dbReference>
<accession>A0A1H5X1R6</accession>
<evidence type="ECO:0000313" key="6">
    <source>
        <dbReference type="Proteomes" id="UP000236740"/>
    </source>
</evidence>
<dbReference type="InterPro" id="IPR055768">
    <property type="entry name" value="DUF7344"/>
</dbReference>
<keyword evidence="6" id="KW-1185">Reference proteome</keyword>
<dbReference type="GeneID" id="39856514"/>
<evidence type="ECO:0000259" key="3">
    <source>
        <dbReference type="Pfam" id="PF24035"/>
    </source>
</evidence>
<evidence type="ECO:0000313" key="4">
    <source>
        <dbReference type="EMBL" id="QCC46275.1"/>
    </source>
</evidence>
<dbReference type="Pfam" id="PF24035">
    <property type="entry name" value="DUF7344"/>
    <property type="match status" value="1"/>
</dbReference>
<dbReference type="RefSeq" id="WP_103991127.1">
    <property type="nucleotide sequence ID" value="NZ_CP031311.1"/>
</dbReference>
<dbReference type="OrthoDB" id="331021at2157"/>
<dbReference type="EMBL" id="CP031311">
    <property type="protein sequence ID" value="QCC46275.1"/>
    <property type="molecule type" value="Genomic_DNA"/>
</dbReference>
<evidence type="ECO:0000313" key="7">
    <source>
        <dbReference type="Proteomes" id="UP000296733"/>
    </source>
</evidence>
<keyword evidence="2" id="KW-1133">Transmembrane helix</keyword>
<dbReference type="KEGG" id="hlm:DV707_00465"/>
<dbReference type="Proteomes" id="UP000236740">
    <property type="component" value="Unassembled WGS sequence"/>
</dbReference>
<feature type="domain" description="DUF7344" evidence="3">
    <location>
        <begin position="31"/>
        <end position="109"/>
    </location>
</feature>
<proteinExistence type="predicted"/>
<feature type="transmembrane region" description="Helical" evidence="2">
    <location>
        <begin position="135"/>
        <end position="157"/>
    </location>
</feature>
<reference evidence="4 7" key="2">
    <citation type="journal article" date="2019" name="Nat. Commun.">
        <title>A new type of DNA phosphorothioation-based antiviral system in archaea.</title>
        <authorList>
            <person name="Xiong L."/>
            <person name="Liu S."/>
            <person name="Chen S."/>
            <person name="Xiao Y."/>
            <person name="Zhu B."/>
            <person name="Gao Y."/>
            <person name="Zhang Y."/>
            <person name="Chen B."/>
            <person name="Luo J."/>
            <person name="Deng Z."/>
            <person name="Chen X."/>
            <person name="Wang L."/>
            <person name="Chen S."/>
        </authorList>
    </citation>
    <scope>NUCLEOTIDE SEQUENCE [LARGE SCALE GENOMIC DNA]</scope>
    <source>
        <strain evidence="4 7">CGMCC 1.10331</strain>
    </source>
</reference>
<protein>
    <recommendedName>
        <fullName evidence="3">DUF7344 domain-containing protein</fullName>
    </recommendedName>
</protein>
<feature type="region of interest" description="Disordered" evidence="1">
    <location>
        <begin position="1"/>
        <end position="24"/>
    </location>
</feature>
<keyword evidence="2" id="KW-0812">Transmembrane</keyword>
<evidence type="ECO:0000256" key="2">
    <source>
        <dbReference type="SAM" id="Phobius"/>
    </source>
</evidence>
<evidence type="ECO:0000313" key="5">
    <source>
        <dbReference type="EMBL" id="SEG05752.1"/>
    </source>
</evidence>
<gene>
    <name evidence="4" type="ORF">DV707_00465</name>
    <name evidence="5" type="ORF">SAMN04488133_1470</name>
</gene>
<reference evidence="5 6" key="1">
    <citation type="submission" date="2016-10" db="EMBL/GenBank/DDBJ databases">
        <authorList>
            <person name="de Groot N.N."/>
        </authorList>
    </citation>
    <scope>NUCLEOTIDE SEQUENCE [LARGE SCALE GENOMIC DNA]</scope>
    <source>
        <strain evidence="5 6">CGMCC 1.10331</strain>
    </source>
</reference>
<feature type="transmembrane region" description="Helical" evidence="2">
    <location>
        <begin position="163"/>
        <end position="182"/>
    </location>
</feature>
<keyword evidence="2" id="KW-0472">Membrane</keyword>